<dbReference type="GO" id="GO:0005737">
    <property type="term" value="C:cytoplasm"/>
    <property type="evidence" value="ECO:0007669"/>
    <property type="project" value="UniProtKB-ARBA"/>
</dbReference>
<dbReference type="Pfam" id="PF00271">
    <property type="entry name" value="Helicase_C"/>
    <property type="match status" value="1"/>
</dbReference>
<evidence type="ECO:0000259" key="17">
    <source>
        <dbReference type="PROSITE" id="PS51192"/>
    </source>
</evidence>
<dbReference type="GO" id="GO:0006353">
    <property type="term" value="P:DNA-templated transcription termination"/>
    <property type="evidence" value="ECO:0007669"/>
    <property type="project" value="UniProtKB-KW"/>
</dbReference>
<protein>
    <recommendedName>
        <fullName evidence="13">Transcription termination factor 2</fullName>
    </recommendedName>
    <alternativeName>
        <fullName evidence="15">RNA polymerase II termination factor</fullName>
    </alternativeName>
    <alternativeName>
        <fullName evidence="14">Transcription release factor 2</fullName>
    </alternativeName>
</protein>
<accession>A0A6J8BU12</accession>
<keyword evidence="12" id="KW-0539">Nucleus</keyword>
<organism evidence="19 20">
    <name type="scientific">Mytilus coruscus</name>
    <name type="common">Sea mussel</name>
    <dbReference type="NCBI Taxonomy" id="42192"/>
    <lineage>
        <taxon>Eukaryota</taxon>
        <taxon>Metazoa</taxon>
        <taxon>Spiralia</taxon>
        <taxon>Lophotrochozoa</taxon>
        <taxon>Mollusca</taxon>
        <taxon>Bivalvia</taxon>
        <taxon>Autobranchia</taxon>
        <taxon>Pteriomorphia</taxon>
        <taxon>Mytilida</taxon>
        <taxon>Mytiloidea</taxon>
        <taxon>Mytilidae</taxon>
        <taxon>Mytilinae</taxon>
        <taxon>Mytilus</taxon>
    </lineage>
</organism>
<feature type="compositionally biased region" description="Acidic residues" evidence="16">
    <location>
        <begin position="175"/>
        <end position="185"/>
    </location>
</feature>
<dbReference type="GO" id="GO:0005524">
    <property type="term" value="F:ATP binding"/>
    <property type="evidence" value="ECO:0007669"/>
    <property type="project" value="UniProtKB-KW"/>
</dbReference>
<dbReference type="SMART" id="SM00487">
    <property type="entry name" value="DEXDc"/>
    <property type="match status" value="1"/>
</dbReference>
<feature type="domain" description="Helicase C-terminal" evidence="18">
    <location>
        <begin position="469"/>
        <end position="625"/>
    </location>
</feature>
<evidence type="ECO:0000256" key="10">
    <source>
        <dbReference type="ARBA" id="ARBA00023125"/>
    </source>
</evidence>
<comment type="subcellular location">
    <subcellularLocation>
        <location evidence="1">Nucleus</location>
    </subcellularLocation>
</comment>
<dbReference type="GO" id="GO:0003677">
    <property type="term" value="F:DNA binding"/>
    <property type="evidence" value="ECO:0007669"/>
    <property type="project" value="UniProtKB-KW"/>
</dbReference>
<dbReference type="InterPro" id="IPR027417">
    <property type="entry name" value="P-loop_NTPase"/>
</dbReference>
<dbReference type="InterPro" id="IPR038718">
    <property type="entry name" value="SNF2-like_sf"/>
</dbReference>
<evidence type="ECO:0000256" key="13">
    <source>
        <dbReference type="ARBA" id="ARBA00070113"/>
    </source>
</evidence>
<dbReference type="CDD" id="cd18793">
    <property type="entry name" value="SF2_C_SNF"/>
    <property type="match status" value="1"/>
</dbReference>
<dbReference type="PROSITE" id="PS51194">
    <property type="entry name" value="HELICASE_CTER"/>
    <property type="match status" value="1"/>
</dbReference>
<keyword evidence="9" id="KW-0805">Transcription regulation</keyword>
<dbReference type="GO" id="GO:0005634">
    <property type="term" value="C:nucleus"/>
    <property type="evidence" value="ECO:0007669"/>
    <property type="project" value="UniProtKB-SubCell"/>
</dbReference>
<evidence type="ECO:0000259" key="18">
    <source>
        <dbReference type="PROSITE" id="PS51194"/>
    </source>
</evidence>
<evidence type="ECO:0000256" key="1">
    <source>
        <dbReference type="ARBA" id="ARBA00004123"/>
    </source>
</evidence>
<evidence type="ECO:0000256" key="15">
    <source>
        <dbReference type="ARBA" id="ARBA00082628"/>
    </source>
</evidence>
<evidence type="ECO:0000256" key="8">
    <source>
        <dbReference type="ARBA" id="ARBA00022840"/>
    </source>
</evidence>
<dbReference type="SMART" id="SM00490">
    <property type="entry name" value="HELICc"/>
    <property type="match status" value="1"/>
</dbReference>
<dbReference type="GO" id="GO:0008094">
    <property type="term" value="F:ATP-dependent activity, acting on DNA"/>
    <property type="evidence" value="ECO:0007669"/>
    <property type="project" value="UniProtKB-ARBA"/>
</dbReference>
<comment type="similarity">
    <text evidence="2">Belongs to the SNF2/RAD54 helicase family.</text>
</comment>
<keyword evidence="5" id="KW-0547">Nucleotide-binding</keyword>
<dbReference type="GO" id="GO:0004386">
    <property type="term" value="F:helicase activity"/>
    <property type="evidence" value="ECO:0007669"/>
    <property type="project" value="UniProtKB-KW"/>
</dbReference>
<evidence type="ECO:0000313" key="19">
    <source>
        <dbReference type="EMBL" id="CAC5386781.1"/>
    </source>
</evidence>
<dbReference type="Gene3D" id="3.40.50.10810">
    <property type="entry name" value="Tandem AAA-ATPase domain"/>
    <property type="match status" value="1"/>
</dbReference>
<evidence type="ECO:0000313" key="20">
    <source>
        <dbReference type="Proteomes" id="UP000507470"/>
    </source>
</evidence>
<gene>
    <name evidence="19" type="ORF">MCOR_22180</name>
</gene>
<dbReference type="InterPro" id="IPR050628">
    <property type="entry name" value="SNF2_RAD54_helicase_TF"/>
</dbReference>
<evidence type="ECO:0000256" key="2">
    <source>
        <dbReference type="ARBA" id="ARBA00007025"/>
    </source>
</evidence>
<dbReference type="Pfam" id="PF00176">
    <property type="entry name" value="SNF2-rel_dom"/>
    <property type="match status" value="1"/>
</dbReference>
<dbReference type="PANTHER" id="PTHR45626">
    <property type="entry name" value="TRANSCRIPTION TERMINATION FACTOR 2-RELATED"/>
    <property type="match status" value="1"/>
</dbReference>
<keyword evidence="7" id="KW-0347">Helicase</keyword>
<evidence type="ECO:0000256" key="6">
    <source>
        <dbReference type="ARBA" id="ARBA00022801"/>
    </source>
</evidence>
<feature type="region of interest" description="Disordered" evidence="16">
    <location>
        <begin position="170"/>
        <end position="193"/>
    </location>
</feature>
<dbReference type="PROSITE" id="PS51192">
    <property type="entry name" value="HELICASE_ATP_BIND_1"/>
    <property type="match status" value="1"/>
</dbReference>
<evidence type="ECO:0000256" key="11">
    <source>
        <dbReference type="ARBA" id="ARBA00023163"/>
    </source>
</evidence>
<dbReference type="PANTHER" id="PTHR45626:SF50">
    <property type="entry name" value="TRANSCRIPTION TERMINATION FACTOR 2"/>
    <property type="match status" value="1"/>
</dbReference>
<evidence type="ECO:0000256" key="12">
    <source>
        <dbReference type="ARBA" id="ARBA00023242"/>
    </source>
</evidence>
<evidence type="ECO:0000256" key="14">
    <source>
        <dbReference type="ARBA" id="ARBA00079067"/>
    </source>
</evidence>
<dbReference type="EMBL" id="CACVKT020003887">
    <property type="protein sequence ID" value="CAC5386781.1"/>
    <property type="molecule type" value="Genomic_DNA"/>
</dbReference>
<dbReference type="OrthoDB" id="423559at2759"/>
<feature type="compositionally biased region" description="Polar residues" evidence="16">
    <location>
        <begin position="352"/>
        <end position="367"/>
    </location>
</feature>
<dbReference type="InterPro" id="IPR000330">
    <property type="entry name" value="SNF2_N"/>
</dbReference>
<evidence type="ECO:0000256" key="7">
    <source>
        <dbReference type="ARBA" id="ARBA00022806"/>
    </source>
</evidence>
<keyword evidence="11" id="KW-0804">Transcription</keyword>
<dbReference type="Proteomes" id="UP000507470">
    <property type="component" value="Unassembled WGS sequence"/>
</dbReference>
<sequence length="650" mass="73573">MFNALQIKTCPDDTYELEDPKGLKVPLMIHQRQAIAWLVWRERQQPAGGILADDMGLGKTLTMISLIMKQKQLKENGTDEDKQTWLSRDKQLEKLSKKLVKSRATLVICPASLIHQWKTEIERRVKGSRLKVMLYHGPDRESDILRLADNDVVLTTYNLVAKEVGAADINAEDPAKDEDPDEEDKKDELSAVKHKSDSKMLRIAWDRIVLDEAHNIKNHKSLTAVSVCRLRAGFRWALTGTPIQNKLLDIFSLLRFLRCTPFDEYKLWKKQVERDSGHSRLNVLVKCLLLRRTKTQVDKAGKPLVALPSKTVKEYEIKLSESERKVYEKIFAQSKDVMKDYLRRHGEKDIDVSSQSSASNVNPFQDKSPSKIAGQGSQVMGSGLAINTTQRPGGQMILVLLLRLRQCCCHLSLMKDALEDEIAEDEGLELDIVEQMRGMGLEEEGTNEPSLTKSNAIFEKDSLSTKVEAVMKKLIEIRDSSEKSRRQKSVIVSQWTKMLDIIAVHLDRMGVKYSVIQGNIPPKKRNEFVEDFNTNPKGSEVMLVSLRAGGVGLNLIGGNHLFLLDQHWKPSVLARSTLVSNAGVPEGWWCWSQSDRRKPSVLAKSTLVSNDGVPEGWWCWSQSNRRKLSVLARSTLVSNAGVPESWWCWS</sequence>
<feature type="region of interest" description="Disordered" evidence="16">
    <location>
        <begin position="352"/>
        <end position="374"/>
    </location>
</feature>
<dbReference type="GO" id="GO:0006281">
    <property type="term" value="P:DNA repair"/>
    <property type="evidence" value="ECO:0007669"/>
    <property type="project" value="TreeGrafter"/>
</dbReference>
<name>A0A6J8BU12_MYTCO</name>
<keyword evidence="3" id="KW-0806">Transcription termination</keyword>
<keyword evidence="20" id="KW-1185">Reference proteome</keyword>
<dbReference type="GO" id="GO:0016787">
    <property type="term" value="F:hydrolase activity"/>
    <property type="evidence" value="ECO:0007669"/>
    <property type="project" value="UniProtKB-KW"/>
</dbReference>
<keyword evidence="8" id="KW-0067">ATP-binding</keyword>
<feature type="domain" description="Helicase ATP-binding" evidence="17">
    <location>
        <begin position="40"/>
        <end position="260"/>
    </location>
</feature>
<proteinExistence type="inferred from homology"/>
<dbReference type="InterPro" id="IPR049730">
    <property type="entry name" value="SNF2/RAD54-like_C"/>
</dbReference>
<evidence type="ECO:0000256" key="3">
    <source>
        <dbReference type="ARBA" id="ARBA00022472"/>
    </source>
</evidence>
<evidence type="ECO:0000256" key="16">
    <source>
        <dbReference type="SAM" id="MobiDB-lite"/>
    </source>
</evidence>
<keyword evidence="6 19" id="KW-0378">Hydrolase</keyword>
<dbReference type="FunFam" id="3.40.50.10810:FF:000043">
    <property type="entry name" value="Transcription termination factor 2"/>
    <property type="match status" value="1"/>
</dbReference>
<dbReference type="SUPFAM" id="SSF52540">
    <property type="entry name" value="P-loop containing nucleoside triphosphate hydrolases"/>
    <property type="match status" value="2"/>
</dbReference>
<reference evidence="19 20" key="1">
    <citation type="submission" date="2020-06" db="EMBL/GenBank/DDBJ databases">
        <authorList>
            <person name="Li R."/>
            <person name="Bekaert M."/>
        </authorList>
    </citation>
    <scope>NUCLEOTIDE SEQUENCE [LARGE SCALE GENOMIC DNA]</scope>
    <source>
        <strain evidence="20">wild</strain>
    </source>
</reference>
<dbReference type="Gene3D" id="3.40.50.300">
    <property type="entry name" value="P-loop containing nucleotide triphosphate hydrolases"/>
    <property type="match status" value="1"/>
</dbReference>
<dbReference type="AlphaFoldDB" id="A0A6J8BU12"/>
<evidence type="ECO:0000256" key="4">
    <source>
        <dbReference type="ARBA" id="ARBA00022553"/>
    </source>
</evidence>
<keyword evidence="10" id="KW-0238">DNA-binding</keyword>
<keyword evidence="4" id="KW-0597">Phosphoprotein</keyword>
<evidence type="ECO:0000256" key="9">
    <source>
        <dbReference type="ARBA" id="ARBA00023015"/>
    </source>
</evidence>
<dbReference type="InterPro" id="IPR001650">
    <property type="entry name" value="Helicase_C-like"/>
</dbReference>
<dbReference type="InterPro" id="IPR014001">
    <property type="entry name" value="Helicase_ATP-bd"/>
</dbReference>
<evidence type="ECO:0000256" key="5">
    <source>
        <dbReference type="ARBA" id="ARBA00022741"/>
    </source>
</evidence>